<dbReference type="Proteomes" id="UP000005206">
    <property type="component" value="Chromosome 3"/>
</dbReference>
<feature type="transmembrane region" description="Helical" evidence="1">
    <location>
        <begin position="94"/>
        <end position="117"/>
    </location>
</feature>
<evidence type="ECO:0000256" key="1">
    <source>
        <dbReference type="SAM" id="Phobius"/>
    </source>
</evidence>
<reference evidence="2 3" key="1">
    <citation type="journal article" date="2009" name="PLoS Genet.">
        <title>The genome of Nectria haematococca: contribution of supernumerary chromosomes to gene expansion.</title>
        <authorList>
            <person name="Coleman J.J."/>
            <person name="Rounsley S.D."/>
            <person name="Rodriguez-Carres M."/>
            <person name="Kuo A."/>
            <person name="Wasmann C.C."/>
            <person name="Grimwood J."/>
            <person name="Schmutz J."/>
            <person name="Taga M."/>
            <person name="White G.J."/>
            <person name="Zhou S."/>
            <person name="Schwartz D.C."/>
            <person name="Freitag M."/>
            <person name="Ma L.J."/>
            <person name="Danchin E.G."/>
            <person name="Henrissat B."/>
            <person name="Coutinho P.M."/>
            <person name="Nelson D.R."/>
            <person name="Straney D."/>
            <person name="Napoli C.A."/>
            <person name="Barker B.M."/>
            <person name="Gribskov M."/>
            <person name="Rep M."/>
            <person name="Kroken S."/>
            <person name="Molnar I."/>
            <person name="Rensing C."/>
            <person name="Kennell J.C."/>
            <person name="Zamora J."/>
            <person name="Farman M.L."/>
            <person name="Selker E.U."/>
            <person name="Salamov A."/>
            <person name="Shapiro H."/>
            <person name="Pangilinan J."/>
            <person name="Lindquist E."/>
            <person name="Lamers C."/>
            <person name="Grigoriev I.V."/>
            <person name="Geiser D.M."/>
            <person name="Covert S.F."/>
            <person name="Temporini E."/>
            <person name="Vanetten H.D."/>
        </authorList>
    </citation>
    <scope>NUCLEOTIDE SEQUENCE [LARGE SCALE GENOMIC DNA]</scope>
    <source>
        <strain evidence="3">ATCC MYA-4622 / CBS 123669 / FGSC 9596 / NRRL 45880 / 77-13-4</strain>
    </source>
</reference>
<dbReference type="EMBL" id="GG698897">
    <property type="protein sequence ID" value="EEU46997.1"/>
    <property type="molecule type" value="Genomic_DNA"/>
</dbReference>
<feature type="transmembrane region" description="Helical" evidence="1">
    <location>
        <begin position="579"/>
        <end position="601"/>
    </location>
</feature>
<dbReference type="RefSeq" id="XP_003052710.1">
    <property type="nucleotide sequence ID" value="XM_003052664.1"/>
</dbReference>
<name>C7YMR4_FUSV7</name>
<gene>
    <name evidence="2" type="ORF">NECHADRAFT_77967</name>
</gene>
<proteinExistence type="predicted"/>
<dbReference type="VEuPathDB" id="FungiDB:NECHADRAFT_77967"/>
<evidence type="ECO:0000313" key="3">
    <source>
        <dbReference type="Proteomes" id="UP000005206"/>
    </source>
</evidence>
<organism evidence="2 3">
    <name type="scientific">Fusarium vanettenii (strain ATCC MYA-4622 / CBS 123669 / FGSC 9596 / NRRL 45880 / 77-13-4)</name>
    <name type="common">Fusarium solani subsp. pisi</name>
    <dbReference type="NCBI Taxonomy" id="660122"/>
    <lineage>
        <taxon>Eukaryota</taxon>
        <taxon>Fungi</taxon>
        <taxon>Dikarya</taxon>
        <taxon>Ascomycota</taxon>
        <taxon>Pezizomycotina</taxon>
        <taxon>Sordariomycetes</taxon>
        <taxon>Hypocreomycetidae</taxon>
        <taxon>Hypocreales</taxon>
        <taxon>Nectriaceae</taxon>
        <taxon>Fusarium</taxon>
        <taxon>Fusarium solani species complex</taxon>
        <taxon>Fusarium vanettenii</taxon>
    </lineage>
</organism>
<evidence type="ECO:0000313" key="2">
    <source>
        <dbReference type="EMBL" id="EEU46997.1"/>
    </source>
</evidence>
<dbReference type="eggNOG" id="ENOG502RZ6R">
    <property type="taxonomic scope" value="Eukaryota"/>
</dbReference>
<dbReference type="KEGG" id="nhe:NECHADRAFT_77967"/>
<keyword evidence="1" id="KW-0472">Membrane</keyword>
<feature type="transmembrane region" description="Helical" evidence="1">
    <location>
        <begin position="55"/>
        <end position="74"/>
    </location>
</feature>
<dbReference type="HOGENOM" id="CLU_012207_1_0_1"/>
<dbReference type="OMA" id="NIRHIRR"/>
<feature type="transmembrane region" description="Helical" evidence="1">
    <location>
        <begin position="158"/>
        <end position="177"/>
    </location>
</feature>
<sequence length="680" mass="75858">MSQDNSAGFTEAELRQPGRYNIQLSDTGSVNSSSTDLVKNQHHAFKKQKLDLQGLSADFAVIVLPFGLVIFSFLVLRLDGISVDKEVFAQWQNAITVCQLATLFPILFAAIFGRLIYQMARWSLERGTSLGSLEQLMGSRTVGGAVLTQFQLKALNPLAISLILVWAVSPLGAQSILRMLGSRLDERGHDSNVVYFNTDAESQPSHKELTAGVSEYTLEFLSSLGTMFGAALISPKSIKRDSMDVWGNVKIPFLKSDDNDGWQSVSWTSKLEHYSALVGVPVVNVSMGNTTFSLESSYIDLKCSNITRMDTYGVAQYRDFDWPYWSSPGPFKNGTWYGFNNTFQDEYRRSWAIALNRFVDLYWANSTLVMERAPDAFNLADAALTRPAAFVNETGIEVKPAKLYFQAQLSNTMMRELPGLTAYCDIAQKYVESRVTCRRTTSTGQQNCTVTAQRPSQRQHAPEAITHLSFPAVFRWISKYMPLATAVRNAGVCDLVLQYLDMPGLDTMNNDVSGGFINVDQELFSLRLSQVLNTYILLGQMYLRAVGSTKTNNWIKDKWNVTTPVEVVNLVEVYSVTGLWMGFCIFSCIALSVSGILSVFFTHLASGPDVLGYASTLVRDSRYIQLPPETGQMGGADMTVEMRDMRVRYGFTGQNSKGQVWVGVGREKETKRIRDYIVQD</sequence>
<dbReference type="GeneID" id="9664195"/>
<dbReference type="InParanoid" id="C7YMR4"/>
<protein>
    <submittedName>
        <fullName evidence="2">Uncharacterized protein</fullName>
    </submittedName>
</protein>
<dbReference type="OrthoDB" id="3692311at2759"/>
<keyword evidence="1" id="KW-0812">Transmembrane</keyword>
<keyword evidence="1" id="KW-1133">Transmembrane helix</keyword>
<keyword evidence="3" id="KW-1185">Reference proteome</keyword>
<accession>C7YMR4</accession>
<dbReference type="AlphaFoldDB" id="C7YMR4"/>